<dbReference type="InterPro" id="IPR024320">
    <property type="entry name" value="LPG_synthase_C"/>
</dbReference>
<dbReference type="InterPro" id="IPR016181">
    <property type="entry name" value="Acyl_CoA_acyltransferase"/>
</dbReference>
<keyword evidence="2" id="KW-1003">Cell membrane</keyword>
<feature type="transmembrane region" description="Helical" evidence="6">
    <location>
        <begin position="396"/>
        <end position="418"/>
    </location>
</feature>
<sequence length="854" mass="91287">MRVATAGGESGLSPERIGSVRAGRPAAFVAQLRRTPVAFAFAFVVLSTALATGAARGLEVQGALGWGRSTLQTPSAWWAAATSLTVPDSAVDAILSIALALTVLPIAERLLGSARTLVSMAVAGVTALVVGAAVQSILTGLPEVSEIATRETVLDPAIAISGAVLAASALASALWRRRIRVVAFAVLGMFALYAGDVDSWFRLIGALCGLGIGMLFARRAPHRPWHRSSTRETRSLIAAIVAVTAAGPIAALISGGGRGPLSMAAMSFAQFDQHLVDRCNADYTRLCDHQAALLVTRGAGPAILAVVPLVLLLLTAWGLRSGRRAAWMLGVVVNAAIAGLAVLSIAFGGVVFVDPDNGAAFEWGLWAVSSIGVPAGVLALLIITRRRFAVAAPRRAVRAMLGIVSAAFVACVLVFFLVESLFPKAFRVRPTAMDLLDEAVRRFVPPAFLQGVGELPYPHMGAGLAVYQWIGVAFWAVVIVAMLHVYRATRHPDDVEPHSATVYRSLLRRGAGTLSFLGTWPGNAHWISADLEASVAYRVVNGVALAVADPLCTSARAARTLREFADFAYGRGWTPVFYSIHEDYLPDLHAMGWHTVSVGEETVMRLGDLELTGSQWQKVRQPLNRAEREGMTAHWTRWQDLSASMAAQIVEISEQWVADRGLPEMGFTIGGVDELNDPDVVLLLAVDAQGRLQAVTSWMPWWERGAVTGWTLDFMRRREDAPNGVMEFLIAKAALLMKARGAAALSLSGAPLAGRPRPVPEGPAEVPTLARFLGWLATAMEPVYGFASLFRFKSKFHPEYRTLYLAYADPVTLPAVGSAVMRAYLPDASPREYLAAMRSIFAGAAGAQAEGRRR</sequence>
<evidence type="ECO:0000256" key="4">
    <source>
        <dbReference type="ARBA" id="ARBA00022989"/>
    </source>
</evidence>
<protein>
    <submittedName>
        <fullName evidence="8">Bifunctional lysylphosphatidylglycerol flippase/synthetase MprF</fullName>
    </submittedName>
</protein>
<dbReference type="PANTHER" id="PTHR34697">
    <property type="entry name" value="PHOSPHATIDYLGLYCEROL LYSYLTRANSFERASE"/>
    <property type="match status" value="1"/>
</dbReference>
<accession>A0ABW7Q803</accession>
<evidence type="ECO:0000256" key="2">
    <source>
        <dbReference type="ARBA" id="ARBA00022475"/>
    </source>
</evidence>
<feature type="domain" description="Phosphatidylglycerol lysyltransferase C-terminal" evidence="7">
    <location>
        <begin position="505"/>
        <end position="807"/>
    </location>
</feature>
<feature type="transmembrane region" description="Helical" evidence="6">
    <location>
        <begin position="363"/>
        <end position="384"/>
    </location>
</feature>
<evidence type="ECO:0000259" key="7">
    <source>
        <dbReference type="Pfam" id="PF09924"/>
    </source>
</evidence>
<keyword evidence="4 6" id="KW-1133">Transmembrane helix</keyword>
<dbReference type="EMBL" id="JBIQWL010000003">
    <property type="protein sequence ID" value="MFH8250801.1"/>
    <property type="molecule type" value="Genomic_DNA"/>
</dbReference>
<evidence type="ECO:0000256" key="6">
    <source>
        <dbReference type="SAM" id="Phobius"/>
    </source>
</evidence>
<feature type="transmembrane region" description="Helical" evidence="6">
    <location>
        <begin position="299"/>
        <end position="319"/>
    </location>
</feature>
<feature type="transmembrane region" description="Helical" evidence="6">
    <location>
        <begin position="237"/>
        <end position="257"/>
    </location>
</feature>
<dbReference type="SUPFAM" id="SSF144091">
    <property type="entry name" value="Rhomboid-like"/>
    <property type="match status" value="1"/>
</dbReference>
<comment type="subcellular location">
    <subcellularLocation>
        <location evidence="1">Cell membrane</location>
        <topology evidence="1">Multi-pass membrane protein</topology>
    </subcellularLocation>
</comment>
<feature type="transmembrane region" description="Helical" evidence="6">
    <location>
        <begin position="178"/>
        <end position="194"/>
    </location>
</feature>
<evidence type="ECO:0000256" key="1">
    <source>
        <dbReference type="ARBA" id="ARBA00004651"/>
    </source>
</evidence>
<dbReference type="Proteomes" id="UP001610861">
    <property type="component" value="Unassembled WGS sequence"/>
</dbReference>
<feature type="transmembrane region" description="Helical" evidence="6">
    <location>
        <begin position="153"/>
        <end position="171"/>
    </location>
</feature>
<dbReference type="PANTHER" id="PTHR34697:SF2">
    <property type="entry name" value="PHOSPHATIDYLGLYCEROL LYSYLTRANSFERASE"/>
    <property type="match status" value="1"/>
</dbReference>
<comment type="caution">
    <text evidence="8">The sequence shown here is derived from an EMBL/GenBank/DDBJ whole genome shotgun (WGS) entry which is preliminary data.</text>
</comment>
<feature type="transmembrane region" description="Helical" evidence="6">
    <location>
        <begin position="76"/>
        <end position="104"/>
    </location>
</feature>
<feature type="transmembrane region" description="Helical" evidence="6">
    <location>
        <begin position="37"/>
        <end position="56"/>
    </location>
</feature>
<reference evidence="8 9" key="1">
    <citation type="submission" date="2024-09" db="EMBL/GenBank/DDBJ databases">
        <authorList>
            <person name="Pan X."/>
        </authorList>
    </citation>
    <scope>NUCLEOTIDE SEQUENCE [LARGE SCALE GENOMIC DNA]</scope>
    <source>
        <strain evidence="8 9">B2969</strain>
    </source>
</reference>
<evidence type="ECO:0000256" key="5">
    <source>
        <dbReference type="ARBA" id="ARBA00023136"/>
    </source>
</evidence>
<dbReference type="Pfam" id="PF09924">
    <property type="entry name" value="LPG_synthase_C"/>
    <property type="match status" value="1"/>
</dbReference>
<proteinExistence type="predicted"/>
<dbReference type="InterPro" id="IPR051211">
    <property type="entry name" value="PG_lysyltransferase"/>
</dbReference>
<keyword evidence="3 6" id="KW-0812">Transmembrane</keyword>
<feature type="transmembrane region" description="Helical" evidence="6">
    <location>
        <begin position="116"/>
        <end position="141"/>
    </location>
</feature>
<gene>
    <name evidence="8" type="ORF">ACH3VR_10585</name>
</gene>
<keyword evidence="9" id="KW-1185">Reference proteome</keyword>
<dbReference type="InterPro" id="IPR035952">
    <property type="entry name" value="Rhomboid-like_sf"/>
</dbReference>
<dbReference type="SUPFAM" id="SSF55729">
    <property type="entry name" value="Acyl-CoA N-acyltransferases (Nat)"/>
    <property type="match status" value="1"/>
</dbReference>
<evidence type="ECO:0000313" key="9">
    <source>
        <dbReference type="Proteomes" id="UP001610861"/>
    </source>
</evidence>
<keyword evidence="5 6" id="KW-0472">Membrane</keyword>
<feature type="transmembrane region" description="Helical" evidence="6">
    <location>
        <begin position="326"/>
        <end position="351"/>
    </location>
</feature>
<feature type="transmembrane region" description="Helical" evidence="6">
    <location>
        <begin position="200"/>
        <end position="217"/>
    </location>
</feature>
<name>A0ABW7Q803_9MICO</name>
<dbReference type="RefSeq" id="WP_396640752.1">
    <property type="nucleotide sequence ID" value="NZ_JBIQWL010000003.1"/>
</dbReference>
<organism evidence="8 9">
    <name type="scientific">Microbacterium alkaliflavum</name>
    <dbReference type="NCBI Taxonomy" id="3248839"/>
    <lineage>
        <taxon>Bacteria</taxon>
        <taxon>Bacillati</taxon>
        <taxon>Actinomycetota</taxon>
        <taxon>Actinomycetes</taxon>
        <taxon>Micrococcales</taxon>
        <taxon>Microbacteriaceae</taxon>
        <taxon>Microbacterium</taxon>
    </lineage>
</organism>
<evidence type="ECO:0000256" key="3">
    <source>
        <dbReference type="ARBA" id="ARBA00022692"/>
    </source>
</evidence>
<evidence type="ECO:0000313" key="8">
    <source>
        <dbReference type="EMBL" id="MFH8250801.1"/>
    </source>
</evidence>
<feature type="transmembrane region" description="Helical" evidence="6">
    <location>
        <begin position="466"/>
        <end position="486"/>
    </location>
</feature>